<feature type="domain" description="YjeF N-terminal" evidence="21">
    <location>
        <begin position="22"/>
        <end position="216"/>
    </location>
</feature>
<comment type="catalytic activity">
    <reaction evidence="16 17 19">
        <text>(6S)-NADPHX + ADP = AMP + phosphate + NADPH + H(+)</text>
        <dbReference type="Rhea" id="RHEA:32235"/>
        <dbReference type="ChEBI" id="CHEBI:15378"/>
        <dbReference type="ChEBI" id="CHEBI:43474"/>
        <dbReference type="ChEBI" id="CHEBI:57783"/>
        <dbReference type="ChEBI" id="CHEBI:64076"/>
        <dbReference type="ChEBI" id="CHEBI:456215"/>
        <dbReference type="ChEBI" id="CHEBI:456216"/>
        <dbReference type="EC" id="4.2.1.136"/>
    </reaction>
</comment>
<comment type="catalytic activity">
    <reaction evidence="15 17 19">
        <text>(6S)-NADHX + ADP = AMP + phosphate + NADH + H(+)</text>
        <dbReference type="Rhea" id="RHEA:32223"/>
        <dbReference type="ChEBI" id="CHEBI:15378"/>
        <dbReference type="ChEBI" id="CHEBI:43474"/>
        <dbReference type="ChEBI" id="CHEBI:57945"/>
        <dbReference type="ChEBI" id="CHEBI:64074"/>
        <dbReference type="ChEBI" id="CHEBI:456215"/>
        <dbReference type="ChEBI" id="CHEBI:456216"/>
        <dbReference type="EC" id="4.2.1.136"/>
    </reaction>
</comment>
<comment type="function">
    <text evidence="17">Catalyzes the dehydration of the S-form of NAD(P)HX at the expense of ADP, which is converted to AMP. Together with NAD(P)HX epimerase, which catalyzes the epimerization of the S- and R-forms, the enzyme allows the repair of both epimers of NAD(P)HX, a damaged form of NAD(P)H that is a result of enzymatic or heat-dependent hydration.</text>
</comment>
<dbReference type="InterPro" id="IPR000631">
    <property type="entry name" value="CARKD"/>
</dbReference>
<evidence type="ECO:0000256" key="2">
    <source>
        <dbReference type="ARBA" id="ARBA00000909"/>
    </source>
</evidence>
<feature type="binding site" evidence="17">
    <location>
        <position position="364"/>
    </location>
    <ligand>
        <name>(6S)-NADPHX</name>
        <dbReference type="ChEBI" id="CHEBI:64076"/>
    </ligand>
</feature>
<keyword evidence="12 17" id="KW-0456">Lyase</keyword>
<keyword evidence="11 18" id="KW-0413">Isomerase</keyword>
<dbReference type="PROSITE" id="PS01049">
    <property type="entry name" value="YJEF_C_1"/>
    <property type="match status" value="1"/>
</dbReference>
<name>D5VQW3_METIM</name>
<dbReference type="GO" id="GO:0046496">
    <property type="term" value="P:nicotinamide nucleotide metabolic process"/>
    <property type="evidence" value="ECO:0007669"/>
    <property type="project" value="UniProtKB-UniRule"/>
</dbReference>
<feature type="binding site" evidence="18">
    <location>
        <position position="140"/>
    </location>
    <ligand>
        <name>K(+)</name>
        <dbReference type="ChEBI" id="CHEBI:29103"/>
    </ligand>
</feature>
<keyword evidence="13" id="KW-0511">Multifunctional enzyme</keyword>
<comment type="function">
    <text evidence="18">Catalyzes the epimerization of the S- and R-forms of NAD(P)HX, a damaged form of NAD(P)H that is a result of enzymatic or heat-dependent hydration. This is a prerequisite for the S-specific NAD(P)H-hydrate dehydratase to allow the repair of both epimers of NAD(P)HX.</text>
</comment>
<dbReference type="RefSeq" id="WP_013099712.1">
    <property type="nucleotide sequence ID" value="NC_014122.1"/>
</dbReference>
<keyword evidence="23" id="KW-1185">Reference proteome</keyword>
<evidence type="ECO:0000256" key="5">
    <source>
        <dbReference type="ARBA" id="ARBA00022723"/>
    </source>
</evidence>
<evidence type="ECO:0000256" key="12">
    <source>
        <dbReference type="ARBA" id="ARBA00023239"/>
    </source>
</evidence>
<evidence type="ECO:0000313" key="23">
    <source>
        <dbReference type="Proteomes" id="UP000002061"/>
    </source>
</evidence>
<evidence type="ECO:0000256" key="8">
    <source>
        <dbReference type="ARBA" id="ARBA00022857"/>
    </source>
</evidence>
<reference evidence="22" key="1">
    <citation type="submission" date="2010-04" db="EMBL/GenBank/DDBJ databases">
        <title>Complete sequence of Methanocaldococcus infernus ME.</title>
        <authorList>
            <consortium name="US DOE Joint Genome Institute"/>
            <person name="Lucas S."/>
            <person name="Copeland A."/>
            <person name="Lapidus A."/>
            <person name="Cheng J.-F."/>
            <person name="Bruce D."/>
            <person name="Goodwin L."/>
            <person name="Pitluck S."/>
            <person name="Munk A.C."/>
            <person name="Detter J.C."/>
            <person name="Han C."/>
            <person name="Tapia R."/>
            <person name="Land M."/>
            <person name="Hauser L."/>
            <person name="Kyrpides N."/>
            <person name="Mikhailova N."/>
            <person name="Sieprawska-Lupa M."/>
            <person name="Whitman W.B."/>
            <person name="Woyke T."/>
        </authorList>
    </citation>
    <scope>NUCLEOTIDE SEQUENCE [LARGE SCALE GENOMIC DNA]</scope>
    <source>
        <strain evidence="22">ME</strain>
    </source>
</reference>
<dbReference type="GeneID" id="9131296"/>
<dbReference type="GO" id="GO:0110051">
    <property type="term" value="P:metabolite repair"/>
    <property type="evidence" value="ECO:0007669"/>
    <property type="project" value="TreeGrafter"/>
</dbReference>
<sequence>MELFFKLKEKIKEKEVLEPWEMNIIDENAEYLGVKRIQLMENAGRAVYEEVKDFDGKIFIFCGTGNNGGDGFVVARFLGRGEVILLGKESEIKSYEARENYKILKNLSLFGSIKVREIKSAKEIEDVFQALREGKSLVIDAMLGTGQRGELKEPYKSVVEELNKIKRENKELYIVSVDVQTGNLESDLTVTFHKRKSINKGKVIVKDIGIPKEAEYIVGYGDVRALKLVRGEHKGKNGKVLIVGGSKDYYGAPILSGLSALKVSDLVGIFSVDHVIRKVNYPELITYSVEGNYLCLEHLDYLLEVVKKYDVVVLGNGLGVNEETKEFVNSLLEKLNKVVIDADAIKLIDYENFKFKEGYVFTPHKKEFEYIKFELDELESTILLKGKIDIIFNNESIKINKTGNVFLTKGGTGDILAGLVGGLLTKNSSFLSASAGAFIVGYAGDLLLKEKSIYTPMEVIEKIPEVFKIFGV</sequence>
<dbReference type="eggNOG" id="arCOG00018">
    <property type="taxonomic scope" value="Archaea"/>
</dbReference>
<dbReference type="OrthoDB" id="15148at2157"/>
<dbReference type="InterPro" id="IPR036652">
    <property type="entry name" value="YjeF_N_dom_sf"/>
</dbReference>
<comment type="cofactor">
    <cofactor evidence="18 19">
        <name>K(+)</name>
        <dbReference type="ChEBI" id="CHEBI:29103"/>
    </cofactor>
    <text evidence="18 19">Binds 1 potassium ion per subunit.</text>
</comment>
<dbReference type="EC" id="5.1.99.6" evidence="19"/>
<organism evidence="22 23">
    <name type="scientific">Methanocaldococcus infernus (strain DSM 11812 / JCM 15783 / ME)</name>
    <dbReference type="NCBI Taxonomy" id="573063"/>
    <lineage>
        <taxon>Archaea</taxon>
        <taxon>Methanobacteriati</taxon>
        <taxon>Methanobacteriota</taxon>
        <taxon>Methanomada group</taxon>
        <taxon>Methanococci</taxon>
        <taxon>Methanococcales</taxon>
        <taxon>Methanocaldococcaceae</taxon>
        <taxon>Methanocaldococcus</taxon>
    </lineage>
</organism>
<evidence type="ECO:0000256" key="11">
    <source>
        <dbReference type="ARBA" id="ARBA00023235"/>
    </source>
</evidence>
<comment type="similarity">
    <text evidence="4 19">In the C-terminal section; belongs to the NnrD/CARKD family.</text>
</comment>
<dbReference type="SUPFAM" id="SSF64153">
    <property type="entry name" value="YjeF N-terminal domain-like"/>
    <property type="match status" value="1"/>
</dbReference>
<comment type="catalytic activity">
    <reaction evidence="2 18 19">
        <text>(6R)-NADPHX = (6S)-NADPHX</text>
        <dbReference type="Rhea" id="RHEA:32227"/>
        <dbReference type="ChEBI" id="CHEBI:64076"/>
        <dbReference type="ChEBI" id="CHEBI:64077"/>
        <dbReference type="EC" id="5.1.99.6"/>
    </reaction>
</comment>
<dbReference type="HOGENOM" id="CLU_024853_4_1_2"/>
<comment type="caution">
    <text evidence="17">Lacks conserved residue(s) required for the propagation of feature annotation.</text>
</comment>
<keyword evidence="8 17" id="KW-0521">NADP</keyword>
<keyword evidence="10 17" id="KW-0520">NAD</keyword>
<gene>
    <name evidence="18" type="primary">nnrE</name>
    <name evidence="17" type="synonym">nnrD</name>
    <name evidence="22" type="ordered locus">Metin_0296</name>
</gene>
<evidence type="ECO:0000256" key="13">
    <source>
        <dbReference type="ARBA" id="ARBA00023268"/>
    </source>
</evidence>
<dbReference type="SUPFAM" id="SSF53613">
    <property type="entry name" value="Ribokinase-like"/>
    <property type="match status" value="1"/>
</dbReference>
<comment type="subunit">
    <text evidence="17">Homotetramer.</text>
</comment>
<feature type="binding site" evidence="17">
    <location>
        <position position="252"/>
    </location>
    <ligand>
        <name>(6S)-NADPHX</name>
        <dbReference type="ChEBI" id="CHEBI:64076"/>
    </ligand>
</feature>
<dbReference type="Gene3D" id="3.40.50.10260">
    <property type="entry name" value="YjeF N-terminal domain"/>
    <property type="match status" value="1"/>
</dbReference>
<evidence type="ECO:0000256" key="10">
    <source>
        <dbReference type="ARBA" id="ARBA00023027"/>
    </source>
</evidence>
<evidence type="ECO:0000256" key="1">
    <source>
        <dbReference type="ARBA" id="ARBA00000013"/>
    </source>
</evidence>
<evidence type="ECO:0000256" key="16">
    <source>
        <dbReference type="ARBA" id="ARBA00049209"/>
    </source>
</evidence>
<evidence type="ECO:0000256" key="3">
    <source>
        <dbReference type="ARBA" id="ARBA00006001"/>
    </source>
</evidence>
<comment type="similarity">
    <text evidence="18">Belongs to the NnrE/AIBP family.</text>
</comment>
<accession>D5VQW3</accession>
<dbReference type="PANTHER" id="PTHR12592">
    <property type="entry name" value="ATP-DEPENDENT (S)-NAD(P)H-HYDRATE DEHYDRATASE FAMILY MEMBER"/>
    <property type="match status" value="1"/>
</dbReference>
<evidence type="ECO:0000259" key="21">
    <source>
        <dbReference type="PROSITE" id="PS51385"/>
    </source>
</evidence>
<protein>
    <recommendedName>
        <fullName evidence="19">Bifunctional NAD(P)H-hydrate repair enzyme</fullName>
    </recommendedName>
    <alternativeName>
        <fullName evidence="19">Nicotinamide nucleotide repair protein</fullName>
    </alternativeName>
    <domain>
        <recommendedName>
            <fullName evidence="19">ADP-dependent (S)-NAD(P)H-hydrate dehydratase</fullName>
            <ecNumber evidence="19">4.2.1.136</ecNumber>
        </recommendedName>
        <alternativeName>
            <fullName evidence="19">ADP-dependent NAD(P)HX dehydratase</fullName>
        </alternativeName>
    </domain>
    <domain>
        <recommendedName>
            <fullName evidence="19">NAD(P)H-hydrate epimerase</fullName>
            <ecNumber evidence="19">5.1.99.6</ecNumber>
        </recommendedName>
    </domain>
</protein>
<dbReference type="Proteomes" id="UP000002061">
    <property type="component" value="Chromosome"/>
</dbReference>
<evidence type="ECO:0000256" key="6">
    <source>
        <dbReference type="ARBA" id="ARBA00022741"/>
    </source>
</evidence>
<feature type="binding site" evidence="18">
    <location>
        <position position="181"/>
    </location>
    <ligand>
        <name>K(+)</name>
        <dbReference type="ChEBI" id="CHEBI:29103"/>
    </ligand>
</feature>
<keyword evidence="22" id="KW-0808">Transferase</keyword>
<evidence type="ECO:0000313" key="22">
    <source>
        <dbReference type="EMBL" id="ADG12966.1"/>
    </source>
</evidence>
<comment type="similarity">
    <text evidence="17">Belongs to the NnrD/CARKD family.</text>
</comment>
<dbReference type="InterPro" id="IPR029056">
    <property type="entry name" value="Ribokinase-like"/>
</dbReference>
<evidence type="ECO:0000256" key="15">
    <source>
        <dbReference type="ARBA" id="ARBA00048238"/>
    </source>
</evidence>
<dbReference type="GO" id="GO:0046872">
    <property type="term" value="F:metal ion binding"/>
    <property type="evidence" value="ECO:0007669"/>
    <property type="project" value="UniProtKB-UniRule"/>
</dbReference>
<comment type="catalytic activity">
    <reaction evidence="1 18 19">
        <text>(6R)-NADHX = (6S)-NADHX</text>
        <dbReference type="Rhea" id="RHEA:32215"/>
        <dbReference type="ChEBI" id="CHEBI:64074"/>
        <dbReference type="ChEBI" id="CHEBI:64075"/>
        <dbReference type="EC" id="5.1.99.6"/>
    </reaction>
</comment>
<dbReference type="Pfam" id="PF03853">
    <property type="entry name" value="YjeF_N"/>
    <property type="match status" value="1"/>
</dbReference>
<feature type="binding site" evidence="17">
    <location>
        <position position="414"/>
    </location>
    <ligand>
        <name>(6S)-NADPHX</name>
        <dbReference type="ChEBI" id="CHEBI:64076"/>
    </ligand>
</feature>
<dbReference type="InterPro" id="IPR017953">
    <property type="entry name" value="Carbohydrate_kinase_pred_CS"/>
</dbReference>
<dbReference type="InterPro" id="IPR004443">
    <property type="entry name" value="YjeF_N_dom"/>
</dbReference>
<feature type="binding site" evidence="18">
    <location>
        <begin position="144"/>
        <end position="150"/>
    </location>
    <ligand>
        <name>(6S)-NADPHX</name>
        <dbReference type="ChEBI" id="CHEBI:64076"/>
    </ligand>
</feature>
<evidence type="ECO:0000256" key="9">
    <source>
        <dbReference type="ARBA" id="ARBA00022958"/>
    </source>
</evidence>
<keyword evidence="7 17" id="KW-0067">ATP-binding</keyword>
<keyword evidence="22" id="KW-0418">Kinase</keyword>
<evidence type="ECO:0000256" key="14">
    <source>
        <dbReference type="ARBA" id="ARBA00025153"/>
    </source>
</evidence>
<dbReference type="Pfam" id="PF01256">
    <property type="entry name" value="Carb_kinase"/>
    <property type="match status" value="1"/>
</dbReference>
<feature type="binding site" evidence="18">
    <location>
        <begin position="66"/>
        <end position="70"/>
    </location>
    <ligand>
        <name>(6S)-NADPHX</name>
        <dbReference type="ChEBI" id="CHEBI:64076"/>
    </ligand>
</feature>
<feature type="binding site" evidence="17">
    <location>
        <position position="413"/>
    </location>
    <ligand>
        <name>AMP</name>
        <dbReference type="ChEBI" id="CHEBI:456215"/>
    </ligand>
</feature>
<dbReference type="PROSITE" id="PS51383">
    <property type="entry name" value="YJEF_C_3"/>
    <property type="match status" value="1"/>
</dbReference>
<dbReference type="PANTHER" id="PTHR12592:SF0">
    <property type="entry name" value="ATP-DEPENDENT (S)-NAD(P)H-HYDRATE DEHYDRATASE"/>
    <property type="match status" value="1"/>
</dbReference>
<dbReference type="HAMAP" id="MF_01966">
    <property type="entry name" value="NADHX_epimerase"/>
    <property type="match status" value="1"/>
</dbReference>
<feature type="binding site" evidence="18">
    <location>
        <position position="155"/>
    </location>
    <ligand>
        <name>(6S)-NADPHX</name>
        <dbReference type="ChEBI" id="CHEBI:64076"/>
    </ligand>
</feature>
<evidence type="ECO:0000256" key="19">
    <source>
        <dbReference type="PIRNR" id="PIRNR017184"/>
    </source>
</evidence>
<keyword evidence="6 17" id="KW-0547">Nucleotide-binding</keyword>
<comment type="function">
    <text evidence="14 19">Bifunctional enzyme that catalyzes the epimerization of the S- and R-forms of NAD(P)HX and the dehydration of the S-form of NAD(P)HX at the expense of ADP, which is converted to AMP. This allows the repair of both epimers of NAD(P)HX, a damaged form of NAD(P)H that is a result of enzymatic or heat-dependent hydration.</text>
</comment>
<dbReference type="EC" id="4.2.1.136" evidence="19"/>
<dbReference type="HAMAP" id="MF_01965">
    <property type="entry name" value="NADHX_dehydratase"/>
    <property type="match status" value="1"/>
</dbReference>
<feature type="binding site" evidence="17">
    <location>
        <position position="317"/>
    </location>
    <ligand>
        <name>(6S)-NADPHX</name>
        <dbReference type="ChEBI" id="CHEBI:64076"/>
    </ligand>
</feature>
<feature type="domain" description="YjeF C-terminal" evidence="20">
    <location>
        <begin position="217"/>
        <end position="470"/>
    </location>
</feature>
<evidence type="ECO:0000259" key="20">
    <source>
        <dbReference type="PROSITE" id="PS51383"/>
    </source>
</evidence>
<evidence type="ECO:0000256" key="7">
    <source>
        <dbReference type="ARBA" id="ARBA00022840"/>
    </source>
</evidence>
<comment type="cofactor">
    <cofactor evidence="17">
        <name>Mg(2+)</name>
        <dbReference type="ChEBI" id="CHEBI:18420"/>
    </cofactor>
</comment>
<dbReference type="AlphaFoldDB" id="D5VQW3"/>
<comment type="similarity">
    <text evidence="3 19">In the N-terminal section; belongs to the NnrE/AIBP family.</text>
</comment>
<dbReference type="PIRSF" id="PIRSF017184">
    <property type="entry name" value="Nnr"/>
    <property type="match status" value="1"/>
</dbReference>
<dbReference type="STRING" id="573063.Metin_0296"/>
<dbReference type="InterPro" id="IPR030677">
    <property type="entry name" value="Nnr"/>
</dbReference>
<proteinExistence type="inferred from homology"/>
<dbReference type="GO" id="GO:0052856">
    <property type="term" value="F:NAD(P)HX epimerase activity"/>
    <property type="evidence" value="ECO:0007669"/>
    <property type="project" value="UniProtKB-UniRule"/>
</dbReference>
<dbReference type="GO" id="GO:0016301">
    <property type="term" value="F:kinase activity"/>
    <property type="evidence" value="ECO:0007669"/>
    <property type="project" value="UniProtKB-KW"/>
</dbReference>
<dbReference type="Gene3D" id="3.40.1190.20">
    <property type="match status" value="1"/>
</dbReference>
<dbReference type="GO" id="GO:0005524">
    <property type="term" value="F:ATP binding"/>
    <property type="evidence" value="ECO:0007669"/>
    <property type="project" value="UniProtKB-UniRule"/>
</dbReference>
<dbReference type="NCBIfam" id="TIGR00196">
    <property type="entry name" value="yjeF_cterm"/>
    <property type="match status" value="1"/>
</dbReference>
<dbReference type="PROSITE" id="PS51385">
    <property type="entry name" value="YJEF_N"/>
    <property type="match status" value="1"/>
</dbReference>
<evidence type="ECO:0000256" key="18">
    <source>
        <dbReference type="HAMAP-Rule" id="MF_01966"/>
    </source>
</evidence>
<dbReference type="NCBIfam" id="TIGR00197">
    <property type="entry name" value="yjeF_nterm"/>
    <property type="match status" value="1"/>
</dbReference>
<dbReference type="GO" id="GO:0052855">
    <property type="term" value="F:ADP-dependent NAD(P)H-hydrate dehydratase activity"/>
    <property type="evidence" value="ECO:0007669"/>
    <property type="project" value="UniProtKB-UniRule"/>
</dbReference>
<feature type="binding site" evidence="18">
    <location>
        <position position="178"/>
    </location>
    <ligand>
        <name>(6S)-NADPHX</name>
        <dbReference type="ChEBI" id="CHEBI:64076"/>
    </ligand>
</feature>
<evidence type="ECO:0000256" key="4">
    <source>
        <dbReference type="ARBA" id="ARBA00009524"/>
    </source>
</evidence>
<dbReference type="KEGG" id="mif:Metin_0296"/>
<keyword evidence="9 18" id="KW-0630">Potassium</keyword>
<dbReference type="EMBL" id="CP002009">
    <property type="protein sequence ID" value="ADG12966.1"/>
    <property type="molecule type" value="Genomic_DNA"/>
</dbReference>
<feature type="binding site" evidence="18">
    <location>
        <position position="67"/>
    </location>
    <ligand>
        <name>K(+)</name>
        <dbReference type="ChEBI" id="CHEBI:29103"/>
    </ligand>
</feature>
<keyword evidence="5 18" id="KW-0479">Metal-binding</keyword>
<evidence type="ECO:0000256" key="17">
    <source>
        <dbReference type="HAMAP-Rule" id="MF_01965"/>
    </source>
</evidence>
<dbReference type="CDD" id="cd01171">
    <property type="entry name" value="YXKO-related"/>
    <property type="match status" value="1"/>
</dbReference>